<gene>
    <name evidence="13" type="ORF">N5580_20020</name>
</gene>
<organism evidence="13 14">
    <name type="scientific">Pantoea piersonii</name>
    <dbReference type="NCBI Taxonomy" id="2364647"/>
    <lineage>
        <taxon>Bacteria</taxon>
        <taxon>Pseudomonadati</taxon>
        <taxon>Pseudomonadota</taxon>
        <taxon>Gammaproteobacteria</taxon>
        <taxon>Enterobacterales</taxon>
        <taxon>Erwiniaceae</taxon>
        <taxon>Pantoea</taxon>
    </lineage>
</organism>
<dbReference type="GO" id="GO:0050829">
    <property type="term" value="P:defense response to Gram-negative bacterium"/>
    <property type="evidence" value="ECO:0007669"/>
    <property type="project" value="InterPro"/>
</dbReference>
<dbReference type="AlphaFoldDB" id="A0AAJ5QLW3"/>
<proteinExistence type="inferred from homology"/>
<evidence type="ECO:0000259" key="12">
    <source>
        <dbReference type="Pfam" id="PF01024"/>
    </source>
</evidence>
<geneLocation type="plasmid" evidence="13 14">
    <name>pGABEKP28_1</name>
</geneLocation>
<comment type="function">
    <text evidence="1">This colicin is a channel-forming colicin. This class of transmembrane toxins depolarize the cytoplasmic membrane, leading to dissipation of cellular energy.</text>
</comment>
<protein>
    <submittedName>
        <fullName evidence="13">Colicin-like pore-forming protein</fullName>
    </submittedName>
</protein>
<dbReference type="Pfam" id="PF01024">
    <property type="entry name" value="Colicin"/>
    <property type="match status" value="1"/>
</dbReference>
<dbReference type="PRINTS" id="PR00280">
    <property type="entry name" value="CHANLCOLICIN"/>
</dbReference>
<evidence type="ECO:0000313" key="14">
    <source>
        <dbReference type="Proteomes" id="UP001211544"/>
    </source>
</evidence>
<keyword evidence="9" id="KW-0078">Bacteriocin</keyword>
<dbReference type="GO" id="GO:0031640">
    <property type="term" value="P:killing of cells of another organism"/>
    <property type="evidence" value="ECO:0007669"/>
    <property type="project" value="UniProtKB-KW"/>
</dbReference>
<evidence type="ECO:0000256" key="5">
    <source>
        <dbReference type="ARBA" id="ARBA00022529"/>
    </source>
</evidence>
<dbReference type="InterPro" id="IPR000293">
    <property type="entry name" value="Channel_colicin_C"/>
</dbReference>
<reference evidence="13 14" key="1">
    <citation type="journal article" date="2022" name="J Glob Antimicrob Resist">
        <title>First complete genome of a multidrug resistant strain of the novel human pathogen Kalamiella piersonii (GABEKP28) identified in human saliva.</title>
        <authorList>
            <person name="McDonagh F."/>
            <person name="Singh N.K."/>
            <person name="Venkateswaran K."/>
            <person name="Lonappan A.M."/>
            <person name="Hallahan B."/>
            <person name="Tuohy A."/>
            <person name="Burke L."/>
            <person name="Kovarova A."/>
            <person name="Miliotis G."/>
        </authorList>
    </citation>
    <scope>NUCLEOTIDE SEQUENCE [LARGE SCALE GENOMIC DNA]</scope>
    <source>
        <strain evidence="13 14">GABEKP28</strain>
    </source>
</reference>
<keyword evidence="7 11" id="KW-1133">Transmembrane helix</keyword>
<feature type="domain" description="Channel forming colicins" evidence="12">
    <location>
        <begin position="209"/>
        <end position="379"/>
    </location>
</feature>
<dbReference type="GO" id="GO:0140911">
    <property type="term" value="F:pore-forming activity"/>
    <property type="evidence" value="ECO:0007669"/>
    <property type="project" value="InterPro"/>
</dbReference>
<dbReference type="KEGG" id="kpie:N5580_20020"/>
<keyword evidence="13" id="KW-0614">Plasmid</keyword>
<evidence type="ECO:0000256" key="6">
    <source>
        <dbReference type="ARBA" id="ARBA00022692"/>
    </source>
</evidence>
<evidence type="ECO:0000256" key="4">
    <source>
        <dbReference type="ARBA" id="ARBA00007595"/>
    </source>
</evidence>
<evidence type="ECO:0000313" key="13">
    <source>
        <dbReference type="EMBL" id="WBG92922.1"/>
    </source>
</evidence>
<dbReference type="Gene3D" id="1.10.490.30">
    <property type="entry name" value="Colicin"/>
    <property type="match status" value="1"/>
</dbReference>
<dbReference type="Proteomes" id="UP001211544">
    <property type="component" value="Plasmid pGABEKP28_1"/>
</dbReference>
<evidence type="ECO:0000256" key="10">
    <source>
        <dbReference type="ARBA" id="ARBA00023136"/>
    </source>
</evidence>
<dbReference type="RefSeq" id="WP_269950429.1">
    <property type="nucleotide sequence ID" value="NZ_CP104759.1"/>
</dbReference>
<evidence type="ECO:0000256" key="7">
    <source>
        <dbReference type="ARBA" id="ARBA00022989"/>
    </source>
</evidence>
<evidence type="ECO:0000256" key="9">
    <source>
        <dbReference type="ARBA" id="ARBA00023048"/>
    </source>
</evidence>
<dbReference type="GO" id="GO:0016020">
    <property type="term" value="C:membrane"/>
    <property type="evidence" value="ECO:0007669"/>
    <property type="project" value="UniProtKB-SubCell"/>
</dbReference>
<accession>A0AAJ5QLW3</accession>
<keyword evidence="6 11" id="KW-0812">Transmembrane</keyword>
<sequence length="386" mass="41743">MAKVAYYKDGIPYEASGQVIITITNAKTYSDGAGGYEENYGMGLVTKPNSVSVTIDPLALADNVPAIHRQEMLVQMEEIDLQQKHLDQALLTAQQNTARLGSAYLSLLNAGPAARAQALVAYQNAVVAELQAKIASEQGSLKYIEIDIIMQQGRLWWPSSDDDAAQAQEYIDARAIDKANVEQLIQADQQGLAEMQAAMKSVETVTAEIETAVKFTADFLEKVTDKFGEKAGQSAQKLADSAQGKKLRNADEALAAFNKYQATIYAKFGVQDRQAMANALAALDANALARNLAQYSKALSRVSYGIDGWILVRELQNSLKSGDYKPFFLKVESMGAAYLATELVAWVFAVMTGTAIGILGYALLMTVVGALISDQLLDNIITTLFG</sequence>
<comment type="function">
    <text evidence="2">Colicins are polypeptide toxins produced by and active against E.coli and closely related bacteria.</text>
</comment>
<comment type="similarity">
    <text evidence="4">Belongs to the channel forming colicin family.</text>
</comment>
<evidence type="ECO:0000256" key="3">
    <source>
        <dbReference type="ARBA" id="ARBA00004370"/>
    </source>
</evidence>
<feature type="transmembrane region" description="Helical" evidence="11">
    <location>
        <begin position="343"/>
        <end position="372"/>
    </location>
</feature>
<evidence type="ECO:0000256" key="11">
    <source>
        <dbReference type="SAM" id="Phobius"/>
    </source>
</evidence>
<keyword evidence="10 11" id="KW-0472">Membrane</keyword>
<evidence type="ECO:0000256" key="2">
    <source>
        <dbReference type="ARBA" id="ARBA00003197"/>
    </source>
</evidence>
<dbReference type="EMBL" id="CP104759">
    <property type="protein sequence ID" value="WBG92922.1"/>
    <property type="molecule type" value="Genomic_DNA"/>
</dbReference>
<keyword evidence="5" id="KW-0929">Antimicrobial</keyword>
<dbReference type="SUPFAM" id="SSF56837">
    <property type="entry name" value="Colicin"/>
    <property type="match status" value="1"/>
</dbReference>
<keyword evidence="8" id="KW-0044">Antibiotic</keyword>
<evidence type="ECO:0000256" key="8">
    <source>
        <dbReference type="ARBA" id="ARBA00023022"/>
    </source>
</evidence>
<name>A0AAJ5QLW3_9GAMM</name>
<comment type="subcellular location">
    <subcellularLocation>
        <location evidence="3">Membrane</location>
    </subcellularLocation>
</comment>
<keyword evidence="14" id="KW-1185">Reference proteome</keyword>
<dbReference type="InterPro" id="IPR038283">
    <property type="entry name" value="Channel_colicin_C_sf"/>
</dbReference>
<evidence type="ECO:0000256" key="1">
    <source>
        <dbReference type="ARBA" id="ARBA00002178"/>
    </source>
</evidence>